<accession>A0A432AX48</accession>
<dbReference type="Proteomes" id="UP000489351">
    <property type="component" value="Unassembled WGS sequence"/>
</dbReference>
<evidence type="ECO:0000313" key="4">
    <source>
        <dbReference type="EMBL" id="RTY39895.1"/>
    </source>
</evidence>
<evidence type="ECO:0000313" key="5">
    <source>
        <dbReference type="Proteomes" id="UP000279908"/>
    </source>
</evidence>
<evidence type="ECO:0000259" key="1">
    <source>
        <dbReference type="PROSITE" id="PS51178"/>
    </source>
</evidence>
<evidence type="ECO:0000313" key="2">
    <source>
        <dbReference type="EMBL" id="KAA6232667.1"/>
    </source>
</evidence>
<feature type="domain" description="PASTA" evidence="1">
    <location>
        <begin position="100"/>
        <end position="168"/>
    </location>
</feature>
<dbReference type="AlphaFoldDB" id="A0A432AX48"/>
<reference evidence="2 6" key="2">
    <citation type="submission" date="2019-07" db="EMBL/GenBank/DDBJ databases">
        <title>Draft genome Sequence of Chlorobium phaeovibrioides sp. strain PhvTcv-s14, from the Phylum Chlorobi.</title>
        <authorList>
            <person name="Babenko V."/>
            <person name="Boldyreva D."/>
            <person name="Kanygina A."/>
            <person name="Selezneva O."/>
            <person name="Akopiyan T."/>
            <person name="Lunina O."/>
        </authorList>
    </citation>
    <scope>NUCLEOTIDE SEQUENCE [LARGE SCALE GENOMIC DNA]</scope>
    <source>
        <strain evidence="2 6">GrTcv12</strain>
    </source>
</reference>
<dbReference type="Proteomes" id="UP000279908">
    <property type="component" value="Unassembled WGS sequence"/>
</dbReference>
<comment type="caution">
    <text evidence="4">The sequence shown here is derived from an EMBL/GenBank/DDBJ whole genome shotgun (WGS) entry which is preliminary data.</text>
</comment>
<evidence type="ECO:0000313" key="6">
    <source>
        <dbReference type="Proteomes" id="UP000327458"/>
    </source>
</evidence>
<dbReference type="RefSeq" id="WP_126341451.1">
    <property type="nucleotide sequence ID" value="NZ_CP041698.1"/>
</dbReference>
<evidence type="ECO:0000313" key="3">
    <source>
        <dbReference type="EMBL" id="MWV53741.1"/>
    </source>
</evidence>
<evidence type="ECO:0000313" key="7">
    <source>
        <dbReference type="Proteomes" id="UP000489351"/>
    </source>
</evidence>
<reference evidence="3 7" key="3">
    <citation type="submission" date="2019-11" db="EMBL/GenBank/DDBJ databases">
        <title>Green- and brown-colored morphotypes of Chlorobia in the stratified aquatic ecosystems of Kandalaksha Gulf (White Sea): A model for study of the accessory genome evolution.</title>
        <authorList>
            <person name="Grouzdev D.S."/>
        </authorList>
    </citation>
    <scope>NUCLEOTIDE SEQUENCE [LARGE SCALE GENOMIC DNA]</scope>
    <source>
        <strain evidence="3 7">ZM</strain>
    </source>
</reference>
<dbReference type="Pfam" id="PF03793">
    <property type="entry name" value="PASTA"/>
    <property type="match status" value="3"/>
</dbReference>
<dbReference type="CDD" id="cd06577">
    <property type="entry name" value="PASTA_pknB"/>
    <property type="match status" value="3"/>
</dbReference>
<dbReference type="PROSITE" id="PS51178">
    <property type="entry name" value="PASTA"/>
    <property type="match status" value="3"/>
</dbReference>
<dbReference type="EMBL" id="VMRG01000001">
    <property type="protein sequence ID" value="KAA6232667.1"/>
    <property type="molecule type" value="Genomic_DNA"/>
</dbReference>
<feature type="domain" description="PASTA" evidence="1">
    <location>
        <begin position="30"/>
        <end position="98"/>
    </location>
</feature>
<dbReference type="EMBL" id="WUBZ01000003">
    <property type="protein sequence ID" value="MWV53741.1"/>
    <property type="molecule type" value="Genomic_DNA"/>
</dbReference>
<dbReference type="EMBL" id="RXYK01000001">
    <property type="protein sequence ID" value="RTY39895.1"/>
    <property type="molecule type" value="Genomic_DNA"/>
</dbReference>
<name>A0A432AX48_CHLPH</name>
<dbReference type="InterPro" id="IPR005543">
    <property type="entry name" value="PASTA_dom"/>
</dbReference>
<feature type="domain" description="PASTA" evidence="1">
    <location>
        <begin position="175"/>
        <end position="242"/>
    </location>
</feature>
<dbReference type="Proteomes" id="UP000327458">
    <property type="component" value="Unassembled WGS sequence"/>
</dbReference>
<keyword evidence="7" id="KW-1185">Reference proteome</keyword>
<dbReference type="SMART" id="SM00740">
    <property type="entry name" value="PASTA"/>
    <property type="match status" value="3"/>
</dbReference>
<protein>
    <submittedName>
        <fullName evidence="4">PASTA domain-containing protein</fullName>
    </submittedName>
</protein>
<reference evidence="4 5" key="1">
    <citation type="submission" date="2018-12" db="EMBL/GenBank/DDBJ databases">
        <authorList>
            <person name="Lunina O.N."/>
            <person name="Grouzdev D.S."/>
            <person name="Gorlenko V.M."/>
            <person name="Savvichev A.S."/>
        </authorList>
    </citation>
    <scope>NUCLEOTIDE SEQUENCE [LARGE SCALE GENOMIC DNA]</scope>
    <source>
        <strain evidence="4 5">BrKhr-17</strain>
    </source>
</reference>
<gene>
    <name evidence="4" type="ORF">EKD02_00420</name>
    <name evidence="2" type="ORF">FP507_05930</name>
    <name evidence="3" type="ORF">GJ685_01510</name>
</gene>
<proteinExistence type="predicted"/>
<dbReference type="Gene3D" id="3.30.10.20">
    <property type="match status" value="3"/>
</dbReference>
<organism evidence="4 5">
    <name type="scientific">Chlorobium phaeovibrioides</name>
    <dbReference type="NCBI Taxonomy" id="1094"/>
    <lineage>
        <taxon>Bacteria</taxon>
        <taxon>Pseudomonadati</taxon>
        <taxon>Chlorobiota</taxon>
        <taxon>Chlorobiia</taxon>
        <taxon>Chlorobiales</taxon>
        <taxon>Chlorobiaceae</taxon>
        <taxon>Chlorobium/Pelodictyon group</taxon>
        <taxon>Chlorobium</taxon>
    </lineage>
</organism>
<sequence length="244" mass="26379">MMKKVGLIALVVLVALGLFDRVFMPFVVRSGSVALVPDVAGLLYEDAAYRLERKGFSPDKRFHVKYLTGVDSNVVLSQLPEAGAKVKPGRSVSLVVNRREKPTYPMPDLIGRPEVEARQALKRLDLLVEDIQITTVYNSDEDGRVLSQSVPAGVPVKPGAGISVIVGLYEESDEGVRKVIVPDVLGMSLSQAERIIAGAGLERGRVRREYSAILVPNTVISQKPSVSAYVSPGQKIDLTVVTGD</sequence>